<organism evidence="2 4">
    <name type="scientific">Thermopolyspora flexuosa</name>
    <dbReference type="NCBI Taxonomy" id="103836"/>
    <lineage>
        <taxon>Bacteria</taxon>
        <taxon>Bacillati</taxon>
        <taxon>Actinomycetota</taxon>
        <taxon>Actinomycetes</taxon>
        <taxon>Streptosporangiales</taxon>
        <taxon>Streptosporangiaceae</taxon>
        <taxon>Thermopolyspora</taxon>
    </lineage>
</organism>
<feature type="chain" id="PRO_5033843564" description="V8-like Glu-specific endopeptidase" evidence="1">
    <location>
        <begin position="35"/>
        <end position="518"/>
    </location>
</feature>
<dbReference type="AlphaFoldDB" id="A0A543ITN6"/>
<evidence type="ECO:0000313" key="3">
    <source>
        <dbReference type="EMBL" id="TQM73909.1"/>
    </source>
</evidence>
<keyword evidence="4" id="KW-1185">Reference proteome</keyword>
<feature type="signal peptide" evidence="1">
    <location>
        <begin position="1"/>
        <end position="34"/>
    </location>
</feature>
<proteinExistence type="predicted"/>
<name>A0A543ITN6_9ACTN</name>
<gene>
    <name evidence="2" type="ORF">FHX40_0565</name>
    <name evidence="3" type="ORF">FHX40_0567</name>
</gene>
<dbReference type="EMBL" id="VFPQ01000001">
    <property type="protein sequence ID" value="TQM73909.1"/>
    <property type="molecule type" value="Genomic_DNA"/>
</dbReference>
<dbReference type="InterPro" id="IPR043504">
    <property type="entry name" value="Peptidase_S1_PA_chymotrypsin"/>
</dbReference>
<dbReference type="InterPro" id="IPR009003">
    <property type="entry name" value="Peptidase_S1_PA"/>
</dbReference>
<comment type="caution">
    <text evidence="2">The sequence shown here is derived from an EMBL/GenBank/DDBJ whole genome shotgun (WGS) entry which is preliminary data.</text>
</comment>
<keyword evidence="1" id="KW-0732">Signal</keyword>
<sequence length="518" mass="56971">MNTRVKRLVLPLGGAVAASAVLGASLVTTSAASAAPIKSSEMLAKTTSDAYSVAQFWLDENAAALKQAREYKYDYKINGEKLQVKGGPSADSKPGVTNPTGFGKVTATKVKNVNLPKTVGKVFWVDSKGNKWWASGSAIHSKYGNLVVTAAHNVFDGKNVFDKWVFVPGYYKGKAPWGIYVGKQAWTHYDFAVFEDYDKDYAFVTVYNGIQILPKEEVSKEEYDKWTGDKWVESVEIDFKQYKSILDKYGPLAPVRAERSEGSEVVGPEYKGAVKSEVEVTAEQWKNAPDPKKGVKPANGTKVFPPKWTPLTKAQYEQLLKDKAAGKVLGQVIQDKRGNYWHIQYFVVQWIKPTKSIKFYLDHFYVGKVKDVGPLAKNVGAQGFAWNQKRGTTVFAFGYPGAEHPDGNKPYTGVTMKWSYGKTYTAINTKLKAEESIGLKSAMTAGADGGPLIWQYSSAKRVGYVNGVISWFGDSDGNGRIDFVASPYFDGETKAIYDAAANTWSGSIVGKNGELLKK</sequence>
<evidence type="ECO:0000313" key="4">
    <source>
        <dbReference type="Proteomes" id="UP000319213"/>
    </source>
</evidence>
<evidence type="ECO:0008006" key="5">
    <source>
        <dbReference type="Google" id="ProtNLM"/>
    </source>
</evidence>
<dbReference type="RefSeq" id="WP_229789194.1">
    <property type="nucleotide sequence ID" value="NZ_BMPV01000017.1"/>
</dbReference>
<dbReference type="Proteomes" id="UP000319213">
    <property type="component" value="Unassembled WGS sequence"/>
</dbReference>
<dbReference type="SUPFAM" id="SSF50494">
    <property type="entry name" value="Trypsin-like serine proteases"/>
    <property type="match status" value="1"/>
</dbReference>
<evidence type="ECO:0000313" key="2">
    <source>
        <dbReference type="EMBL" id="TQM73907.1"/>
    </source>
</evidence>
<accession>A0A543ITN6</accession>
<evidence type="ECO:0000256" key="1">
    <source>
        <dbReference type="SAM" id="SignalP"/>
    </source>
</evidence>
<protein>
    <recommendedName>
        <fullName evidence="5">V8-like Glu-specific endopeptidase</fullName>
    </recommendedName>
</protein>
<dbReference type="EMBL" id="VFPQ01000001">
    <property type="protein sequence ID" value="TQM73907.1"/>
    <property type="molecule type" value="Genomic_DNA"/>
</dbReference>
<dbReference type="Gene3D" id="2.40.10.10">
    <property type="entry name" value="Trypsin-like serine proteases"/>
    <property type="match status" value="2"/>
</dbReference>
<reference evidence="2 4" key="1">
    <citation type="submission" date="2019-06" db="EMBL/GenBank/DDBJ databases">
        <title>Sequencing the genomes of 1000 actinobacteria strains.</title>
        <authorList>
            <person name="Klenk H.-P."/>
        </authorList>
    </citation>
    <scope>NUCLEOTIDE SEQUENCE [LARGE SCALE GENOMIC DNA]</scope>
    <source>
        <strain evidence="2 4">DSM 43186</strain>
    </source>
</reference>